<evidence type="ECO:0000313" key="8">
    <source>
        <dbReference type="Proteomes" id="UP000320653"/>
    </source>
</evidence>
<keyword evidence="4 6" id="KW-0472">Membrane</keyword>
<dbReference type="GO" id="GO:0016020">
    <property type="term" value="C:membrane"/>
    <property type="evidence" value="ECO:0007669"/>
    <property type="project" value="UniProtKB-SubCell"/>
</dbReference>
<dbReference type="InterPro" id="IPR019133">
    <property type="entry name" value="MIC60"/>
</dbReference>
<dbReference type="EMBL" id="VIWP01000006">
    <property type="protein sequence ID" value="TWF50248.1"/>
    <property type="molecule type" value="Genomic_DNA"/>
</dbReference>
<feature type="compositionally biased region" description="Low complexity" evidence="5">
    <location>
        <begin position="115"/>
        <end position="128"/>
    </location>
</feature>
<keyword evidence="3 6" id="KW-1133">Transmembrane helix</keyword>
<reference evidence="7 8" key="1">
    <citation type="submission" date="2019-06" db="EMBL/GenBank/DDBJ databases">
        <title>Sorghum-associated microbial communities from plants grown in Nebraska, USA.</title>
        <authorList>
            <person name="Schachtman D."/>
        </authorList>
    </citation>
    <scope>NUCLEOTIDE SEQUENCE [LARGE SCALE GENOMIC DNA]</scope>
    <source>
        <strain evidence="7 8">1225</strain>
    </source>
</reference>
<feature type="transmembrane region" description="Helical" evidence="6">
    <location>
        <begin position="141"/>
        <end position="163"/>
    </location>
</feature>
<keyword evidence="8" id="KW-1185">Reference proteome</keyword>
<dbReference type="Proteomes" id="UP000320653">
    <property type="component" value="Unassembled WGS sequence"/>
</dbReference>
<evidence type="ECO:0008006" key="9">
    <source>
        <dbReference type="Google" id="ProtNLM"/>
    </source>
</evidence>
<dbReference type="RefSeq" id="WP_186458360.1">
    <property type="nucleotide sequence ID" value="NZ_VIWP01000006.1"/>
</dbReference>
<evidence type="ECO:0000256" key="6">
    <source>
        <dbReference type="SAM" id="Phobius"/>
    </source>
</evidence>
<proteinExistence type="predicted"/>
<accession>A0A561QIQ4</accession>
<evidence type="ECO:0000256" key="3">
    <source>
        <dbReference type="ARBA" id="ARBA00022989"/>
    </source>
</evidence>
<keyword evidence="2 6" id="KW-0812">Transmembrane</keyword>
<evidence type="ECO:0000256" key="4">
    <source>
        <dbReference type="ARBA" id="ARBA00023136"/>
    </source>
</evidence>
<dbReference type="AlphaFoldDB" id="A0A561QIQ4"/>
<organism evidence="7 8">
    <name type="scientific">Neorhizobium alkalisoli</name>
    <dbReference type="NCBI Taxonomy" id="528178"/>
    <lineage>
        <taxon>Bacteria</taxon>
        <taxon>Pseudomonadati</taxon>
        <taxon>Pseudomonadota</taxon>
        <taxon>Alphaproteobacteria</taxon>
        <taxon>Hyphomicrobiales</taxon>
        <taxon>Rhizobiaceae</taxon>
        <taxon>Rhizobium/Agrobacterium group</taxon>
        <taxon>Neorhizobium</taxon>
    </lineage>
</organism>
<evidence type="ECO:0000256" key="2">
    <source>
        <dbReference type="ARBA" id="ARBA00022692"/>
    </source>
</evidence>
<feature type="region of interest" description="Disordered" evidence="5">
    <location>
        <begin position="1"/>
        <end position="137"/>
    </location>
</feature>
<evidence type="ECO:0000256" key="5">
    <source>
        <dbReference type="SAM" id="MobiDB-lite"/>
    </source>
</evidence>
<feature type="compositionally biased region" description="Basic and acidic residues" evidence="5">
    <location>
        <begin position="1"/>
        <end position="17"/>
    </location>
</feature>
<protein>
    <recommendedName>
        <fullName evidence="9">Inner membrane protein</fullName>
    </recommendedName>
</protein>
<sequence length="439" mass="45550">MVSEKPPRRSKVEKDPITIDLTPEESRVVDSDVVAEPVRSNDSDEPVTAAAPRDDVPEAATAETPKTEEAKSSLADEPAKDANAEPLAAQNTATSDQPRFDDEDVSNRPDTTETSQASSASNAAALHAAARRKQTNPATSTLVASGIFGGIIALLLAGAMQYAGVLPGGSSSSASDTSALSDEIEALRQEVRALGTQPANGDAALAARVQALEAGGGSNDLSARLSAIEKQIGEVKSATAATASNDADLSRRLQQAETKMNDRGPEQQVARAIAAAALKAAIDRGGAFEPELQTYEGLAANDPAIAGLKPFAAKGVPSRSELQREFPRVADAMIEAAVVPDPNQGIADRLLSSAMSIVKVRRVGEVEGDTPEAIVARMEQSLQNGDLAGALREWQTLPEPAKAVSGDYSKKLDARMKVEDLVGGTLSRALSGTKAGTQG</sequence>
<dbReference type="Pfam" id="PF09731">
    <property type="entry name" value="Mitofilin"/>
    <property type="match status" value="1"/>
</dbReference>
<comment type="caution">
    <text evidence="7">The sequence shown here is derived from an EMBL/GenBank/DDBJ whole genome shotgun (WGS) entry which is preliminary data.</text>
</comment>
<comment type="subcellular location">
    <subcellularLocation>
        <location evidence="1">Membrane</location>
    </subcellularLocation>
</comment>
<gene>
    <name evidence="7" type="ORF">FHW37_106210</name>
</gene>
<evidence type="ECO:0000256" key="1">
    <source>
        <dbReference type="ARBA" id="ARBA00004370"/>
    </source>
</evidence>
<name>A0A561QIQ4_9HYPH</name>
<evidence type="ECO:0000313" key="7">
    <source>
        <dbReference type="EMBL" id="TWF50248.1"/>
    </source>
</evidence>